<feature type="domain" description="BD-FAE-like" evidence="2">
    <location>
        <begin position="54"/>
        <end position="238"/>
    </location>
</feature>
<evidence type="ECO:0000313" key="3">
    <source>
        <dbReference type="EMBL" id="MCP8900448.1"/>
    </source>
</evidence>
<name>A0A9X2KV18_9GAMM</name>
<dbReference type="EMBL" id="JAMFTH010000005">
    <property type="protein sequence ID" value="MCP8900448.1"/>
    <property type="molecule type" value="Genomic_DNA"/>
</dbReference>
<dbReference type="PANTHER" id="PTHR48081">
    <property type="entry name" value="AB HYDROLASE SUPERFAMILY PROTEIN C4A8.06C"/>
    <property type="match status" value="1"/>
</dbReference>
<reference evidence="3" key="1">
    <citation type="submission" date="2022-05" db="EMBL/GenBank/DDBJ databases">
        <authorList>
            <person name="Sun H.-N."/>
        </authorList>
    </citation>
    <scope>NUCLEOTIDE SEQUENCE</scope>
    <source>
        <strain evidence="3">HB14</strain>
    </source>
</reference>
<keyword evidence="1 3" id="KW-0378">Hydrolase</keyword>
<proteinExistence type="predicted"/>
<evidence type="ECO:0000313" key="4">
    <source>
        <dbReference type="Proteomes" id="UP001139319"/>
    </source>
</evidence>
<dbReference type="SUPFAM" id="SSF53474">
    <property type="entry name" value="alpha/beta-Hydrolases"/>
    <property type="match status" value="1"/>
</dbReference>
<sequence>MHTSSGGRACFALIIISFLFSGCSGTDVLNTLGRASHYRAQTDIAYGDNPRQTMDIYRPQEANSCLVMFVYGGSWDSGKKEQYGFVGAALARRGYTVAIPDYRLYPEVTYSDFVDDIARAVASEPVQKMAEDKSLVLMGHSAGAMMAGLVSYDAQYLDAWGASRAQVDRYVSLAGPHDYFLPTEKAQWTRIFGSDKSRQVDALTVNHIHADNPPTLILHGADDETVTPKSAVSLEQKLQQAGVSAERKTYEGVSHVKLVAAMGRPLGFLAPTLEDIDRYLQPLCGVKNESK</sequence>
<dbReference type="InterPro" id="IPR029058">
    <property type="entry name" value="AB_hydrolase_fold"/>
</dbReference>
<dbReference type="PANTHER" id="PTHR48081:SF9">
    <property type="entry name" value="CARBOXYLESTERASE"/>
    <property type="match status" value="1"/>
</dbReference>
<dbReference type="RefSeq" id="WP_253968740.1">
    <property type="nucleotide sequence ID" value="NZ_JAMFTH010000005.1"/>
</dbReference>
<dbReference type="AlphaFoldDB" id="A0A9X2KV18"/>
<accession>A0A9X2KV18</accession>
<organism evidence="3 4">
    <name type="scientific">Gilvimarinus xylanilyticus</name>
    <dbReference type="NCBI Taxonomy" id="2944139"/>
    <lineage>
        <taxon>Bacteria</taxon>
        <taxon>Pseudomonadati</taxon>
        <taxon>Pseudomonadota</taxon>
        <taxon>Gammaproteobacteria</taxon>
        <taxon>Cellvibrionales</taxon>
        <taxon>Cellvibrionaceae</taxon>
        <taxon>Gilvimarinus</taxon>
    </lineage>
</organism>
<evidence type="ECO:0000259" key="2">
    <source>
        <dbReference type="Pfam" id="PF20434"/>
    </source>
</evidence>
<reference evidence="3" key="2">
    <citation type="submission" date="2023-01" db="EMBL/GenBank/DDBJ databases">
        <title>Gilvimarinus xylanilyticus HB14 isolated from Caulerpa lentillifera aquaculture base in Hainan, China.</title>
        <authorList>
            <person name="Zhang Y.-J."/>
        </authorList>
    </citation>
    <scope>NUCLEOTIDE SEQUENCE</scope>
    <source>
        <strain evidence="3">HB14</strain>
    </source>
</reference>
<keyword evidence="4" id="KW-1185">Reference proteome</keyword>
<dbReference type="Proteomes" id="UP001139319">
    <property type="component" value="Unassembled WGS sequence"/>
</dbReference>
<dbReference type="GO" id="GO:0016787">
    <property type="term" value="F:hydrolase activity"/>
    <property type="evidence" value="ECO:0007669"/>
    <property type="project" value="UniProtKB-KW"/>
</dbReference>
<evidence type="ECO:0000256" key="1">
    <source>
        <dbReference type="ARBA" id="ARBA00022801"/>
    </source>
</evidence>
<gene>
    <name evidence="3" type="ORF">M6D89_14170</name>
</gene>
<dbReference type="InterPro" id="IPR049492">
    <property type="entry name" value="BD-FAE-like_dom"/>
</dbReference>
<dbReference type="Pfam" id="PF20434">
    <property type="entry name" value="BD-FAE"/>
    <property type="match status" value="1"/>
</dbReference>
<dbReference type="Gene3D" id="3.40.50.1820">
    <property type="entry name" value="alpha/beta hydrolase"/>
    <property type="match status" value="1"/>
</dbReference>
<protein>
    <submittedName>
        <fullName evidence="3">Alpha/beta hydrolase</fullName>
    </submittedName>
</protein>
<dbReference type="InterPro" id="IPR050300">
    <property type="entry name" value="GDXG_lipolytic_enzyme"/>
</dbReference>
<comment type="caution">
    <text evidence="3">The sequence shown here is derived from an EMBL/GenBank/DDBJ whole genome shotgun (WGS) entry which is preliminary data.</text>
</comment>